<dbReference type="VEuPathDB" id="AmoebaDB:ACA1_155520"/>
<dbReference type="AlphaFoldDB" id="L8H050"/>
<feature type="domain" description="N-acetyltransferase" evidence="1">
    <location>
        <begin position="4"/>
        <end position="170"/>
    </location>
</feature>
<dbReference type="InterPro" id="IPR016181">
    <property type="entry name" value="Acyl_CoA_acyltransferase"/>
</dbReference>
<dbReference type="GO" id="GO:0016747">
    <property type="term" value="F:acyltransferase activity, transferring groups other than amino-acyl groups"/>
    <property type="evidence" value="ECO:0007669"/>
    <property type="project" value="InterPro"/>
</dbReference>
<keyword evidence="2" id="KW-0808">Transferase</keyword>
<name>L8H050_ACACF</name>
<sequence>MDKTSVRVGLIADQQQFVPTVADWWWHEWGDSYVDLGVHNRDEAEAYLRKNFLHADRIPLCVVAWTTDDAKGQARVCGTVSLDVQDLAIRPHLGPWLVNTFVHPDFRGRSIMTLMLNDITQRAKDFGTKELYLWTPDPKVVSMYKRQGWKEVEVVEYQKEQITIMKLELASWPPRKDAAKL</sequence>
<accession>L8H050</accession>
<dbReference type="EMBL" id="KB007951">
    <property type="protein sequence ID" value="ELR18595.1"/>
    <property type="molecule type" value="Genomic_DNA"/>
</dbReference>
<gene>
    <name evidence="2" type="ORF">ACA1_155520</name>
</gene>
<dbReference type="CDD" id="cd04301">
    <property type="entry name" value="NAT_SF"/>
    <property type="match status" value="1"/>
</dbReference>
<dbReference type="RefSeq" id="XP_004340634.1">
    <property type="nucleotide sequence ID" value="XM_004340586.1"/>
</dbReference>
<dbReference type="InterPro" id="IPR000182">
    <property type="entry name" value="GNAT_dom"/>
</dbReference>
<evidence type="ECO:0000313" key="2">
    <source>
        <dbReference type="EMBL" id="ELR18595.1"/>
    </source>
</evidence>
<evidence type="ECO:0000259" key="1">
    <source>
        <dbReference type="PROSITE" id="PS51186"/>
    </source>
</evidence>
<dbReference type="KEGG" id="acan:ACA1_155520"/>
<dbReference type="Pfam" id="PF00583">
    <property type="entry name" value="Acetyltransf_1"/>
    <property type="match status" value="1"/>
</dbReference>
<dbReference type="Proteomes" id="UP000011083">
    <property type="component" value="Unassembled WGS sequence"/>
</dbReference>
<dbReference type="SUPFAM" id="SSF55729">
    <property type="entry name" value="Acyl-CoA N-acyltransferases (Nat)"/>
    <property type="match status" value="1"/>
</dbReference>
<organism evidence="2 3">
    <name type="scientific">Acanthamoeba castellanii (strain ATCC 30010 / Neff)</name>
    <dbReference type="NCBI Taxonomy" id="1257118"/>
    <lineage>
        <taxon>Eukaryota</taxon>
        <taxon>Amoebozoa</taxon>
        <taxon>Discosea</taxon>
        <taxon>Longamoebia</taxon>
        <taxon>Centramoebida</taxon>
        <taxon>Acanthamoebidae</taxon>
        <taxon>Acanthamoeba</taxon>
    </lineage>
</organism>
<protein>
    <submittedName>
        <fullName evidence="2">Acetyltransferase, GNAT superfamily protein</fullName>
    </submittedName>
</protein>
<dbReference type="GeneID" id="14919334"/>
<dbReference type="Gene3D" id="3.40.630.30">
    <property type="match status" value="1"/>
</dbReference>
<dbReference type="PROSITE" id="PS51186">
    <property type="entry name" value="GNAT"/>
    <property type="match status" value="1"/>
</dbReference>
<proteinExistence type="predicted"/>
<reference evidence="2 3" key="1">
    <citation type="journal article" date="2013" name="Genome Biol.">
        <title>Genome of Acanthamoeba castellanii highlights extensive lateral gene transfer and early evolution of tyrosine kinase signaling.</title>
        <authorList>
            <person name="Clarke M."/>
            <person name="Lohan A.J."/>
            <person name="Liu B."/>
            <person name="Lagkouvardos I."/>
            <person name="Roy S."/>
            <person name="Zafar N."/>
            <person name="Bertelli C."/>
            <person name="Schilde C."/>
            <person name="Kianianmomeni A."/>
            <person name="Burglin T.R."/>
            <person name="Frech C."/>
            <person name="Turcotte B."/>
            <person name="Kopec K.O."/>
            <person name="Synnott J.M."/>
            <person name="Choo C."/>
            <person name="Paponov I."/>
            <person name="Finkler A."/>
            <person name="Soon Heng Tan C."/>
            <person name="Hutchins A.P."/>
            <person name="Weinmeier T."/>
            <person name="Rattei T."/>
            <person name="Chu J.S."/>
            <person name="Gimenez G."/>
            <person name="Irimia M."/>
            <person name="Rigden D.J."/>
            <person name="Fitzpatrick D.A."/>
            <person name="Lorenzo-Morales J."/>
            <person name="Bateman A."/>
            <person name="Chiu C.H."/>
            <person name="Tang P."/>
            <person name="Hegemann P."/>
            <person name="Fromm H."/>
            <person name="Raoult D."/>
            <person name="Greub G."/>
            <person name="Miranda-Saavedra D."/>
            <person name="Chen N."/>
            <person name="Nash P."/>
            <person name="Ginger M.L."/>
            <person name="Horn M."/>
            <person name="Schaap P."/>
            <person name="Caler L."/>
            <person name="Loftus B."/>
        </authorList>
    </citation>
    <scope>NUCLEOTIDE SEQUENCE [LARGE SCALE GENOMIC DNA]</scope>
    <source>
        <strain evidence="2 3">Neff</strain>
    </source>
</reference>
<keyword evidence="3" id="KW-1185">Reference proteome</keyword>
<evidence type="ECO:0000313" key="3">
    <source>
        <dbReference type="Proteomes" id="UP000011083"/>
    </source>
</evidence>